<dbReference type="PROSITE" id="PS00214">
    <property type="entry name" value="FABP"/>
    <property type="match status" value="1"/>
</dbReference>
<evidence type="ECO:0000259" key="3">
    <source>
        <dbReference type="PROSITE" id="PS00214"/>
    </source>
</evidence>
<evidence type="ECO:0000313" key="5">
    <source>
        <dbReference type="Proteomes" id="UP000287033"/>
    </source>
</evidence>
<dbReference type="AlphaFoldDB" id="A0A401SG67"/>
<dbReference type="FunFam" id="2.40.128.20:FF:000001">
    <property type="entry name" value="Fatty acid-binding protein, adipocyte"/>
    <property type="match status" value="1"/>
</dbReference>
<dbReference type="Pfam" id="PF00061">
    <property type="entry name" value="Lipocalin"/>
    <property type="match status" value="1"/>
</dbReference>
<dbReference type="Proteomes" id="UP000287033">
    <property type="component" value="Unassembled WGS sequence"/>
</dbReference>
<dbReference type="OrthoDB" id="354351at2759"/>
<comment type="caution">
    <text evidence="4">The sequence shown here is derived from an EMBL/GenBank/DDBJ whole genome shotgun (WGS) entry which is preliminary data.</text>
</comment>
<dbReference type="PANTHER" id="PTHR11955">
    <property type="entry name" value="FATTY ACID BINDING PROTEIN"/>
    <property type="match status" value="1"/>
</dbReference>
<feature type="domain" description="Cytosolic fatty-acid binding proteins" evidence="3">
    <location>
        <begin position="33"/>
        <end position="50"/>
    </location>
</feature>
<dbReference type="InterPro" id="IPR012674">
    <property type="entry name" value="Calycin"/>
</dbReference>
<dbReference type="SUPFAM" id="SSF50814">
    <property type="entry name" value="Lipocalins"/>
    <property type="match status" value="1"/>
</dbReference>
<reference evidence="4 5" key="1">
    <citation type="journal article" date="2018" name="Nat. Ecol. Evol.">
        <title>Shark genomes provide insights into elasmobranch evolution and the origin of vertebrates.</title>
        <authorList>
            <person name="Hara Y"/>
            <person name="Yamaguchi K"/>
            <person name="Onimaru K"/>
            <person name="Kadota M"/>
            <person name="Koyanagi M"/>
            <person name="Keeley SD"/>
            <person name="Tatsumi K"/>
            <person name="Tanaka K"/>
            <person name="Motone F"/>
            <person name="Kageyama Y"/>
            <person name="Nozu R"/>
            <person name="Adachi N"/>
            <person name="Nishimura O"/>
            <person name="Nakagawa R"/>
            <person name="Tanegashima C"/>
            <person name="Kiyatake I"/>
            <person name="Matsumoto R"/>
            <person name="Murakumo K"/>
            <person name="Nishida K"/>
            <person name="Terakita A"/>
            <person name="Kuratani S"/>
            <person name="Sato K"/>
            <person name="Hyodo S Kuraku.S."/>
        </authorList>
    </citation>
    <scope>NUCLEOTIDE SEQUENCE [LARGE SCALE GENOMIC DNA]</scope>
</reference>
<dbReference type="Gene3D" id="2.40.128.20">
    <property type="match status" value="1"/>
</dbReference>
<dbReference type="InterPro" id="IPR031259">
    <property type="entry name" value="ILBP"/>
</dbReference>
<dbReference type="InterPro" id="IPR000566">
    <property type="entry name" value="Lipocln_cytosolic_FA-bd_dom"/>
</dbReference>
<sequence>MHNWCSEDKPANRGKHFSSSVSEDLEMSTDFSGYWKMISNENFEEYLKALDVNIALRKIAVLLKPDKDIAQTGDHMIIKTISSFRNYLMEFDIGKEFPEDLTGIDDRQCTTTVNWDGDKLVCVQIGEKQGRGWTQWVEGDELHLELRVGEVKSKQVFKKVQ</sequence>
<comment type="similarity">
    <text evidence="1 2">Belongs to the calycin superfamily. Fatty-acid binding protein (FABP) family.</text>
</comment>
<evidence type="ECO:0000313" key="4">
    <source>
        <dbReference type="EMBL" id="GCC29364.1"/>
    </source>
</evidence>
<protein>
    <recommendedName>
        <fullName evidence="3">Cytosolic fatty-acid binding proteins domain-containing protein</fullName>
    </recommendedName>
</protein>
<proteinExistence type="inferred from homology"/>
<dbReference type="PRINTS" id="PR00178">
    <property type="entry name" value="FATTYACIDBP"/>
</dbReference>
<keyword evidence="2" id="KW-0813">Transport</keyword>
<dbReference type="GO" id="GO:0008289">
    <property type="term" value="F:lipid binding"/>
    <property type="evidence" value="ECO:0007669"/>
    <property type="project" value="InterPro"/>
</dbReference>
<dbReference type="InterPro" id="IPR000463">
    <property type="entry name" value="Fatty_acid-bd"/>
</dbReference>
<evidence type="ECO:0000256" key="2">
    <source>
        <dbReference type="RuleBase" id="RU003696"/>
    </source>
</evidence>
<gene>
    <name evidence="4" type="ORF">chiPu_0007805</name>
</gene>
<organism evidence="4 5">
    <name type="scientific">Chiloscyllium punctatum</name>
    <name type="common">Brownbanded bambooshark</name>
    <name type="synonym">Hemiscyllium punctatum</name>
    <dbReference type="NCBI Taxonomy" id="137246"/>
    <lineage>
        <taxon>Eukaryota</taxon>
        <taxon>Metazoa</taxon>
        <taxon>Chordata</taxon>
        <taxon>Craniata</taxon>
        <taxon>Vertebrata</taxon>
        <taxon>Chondrichthyes</taxon>
        <taxon>Elasmobranchii</taxon>
        <taxon>Galeomorphii</taxon>
        <taxon>Galeoidea</taxon>
        <taxon>Orectolobiformes</taxon>
        <taxon>Hemiscylliidae</taxon>
        <taxon>Chiloscyllium</taxon>
    </lineage>
</organism>
<dbReference type="OMA" id="DRKCMTC"/>
<dbReference type="STRING" id="137246.A0A401SG67"/>
<name>A0A401SG67_CHIPU</name>
<dbReference type="EMBL" id="BEZZ01000247">
    <property type="protein sequence ID" value="GCC29364.1"/>
    <property type="molecule type" value="Genomic_DNA"/>
</dbReference>
<evidence type="ECO:0000256" key="1">
    <source>
        <dbReference type="ARBA" id="ARBA00008390"/>
    </source>
</evidence>
<accession>A0A401SG67</accession>
<keyword evidence="5" id="KW-1185">Reference proteome</keyword>